<dbReference type="GO" id="GO:0044874">
    <property type="term" value="P:lipoprotein localization to outer membrane"/>
    <property type="evidence" value="ECO:0007669"/>
    <property type="project" value="InterPro"/>
</dbReference>
<name>A0A1B7JBA5_9ENTR</name>
<keyword evidence="11" id="KW-0449">Lipoprotein</keyword>
<dbReference type="PANTHER" id="PTHR30489:SF0">
    <property type="entry name" value="LIPOPROTEIN-RELEASING SYSTEM TRANSMEMBRANE PROTEIN LOLE"/>
    <property type="match status" value="1"/>
</dbReference>
<evidence type="ECO:0000256" key="2">
    <source>
        <dbReference type="ARBA" id="ARBA00005236"/>
    </source>
</evidence>
<evidence type="ECO:0000256" key="8">
    <source>
        <dbReference type="SAM" id="Phobius"/>
    </source>
</evidence>
<feature type="transmembrane region" description="Helical" evidence="8">
    <location>
        <begin position="21"/>
        <end position="48"/>
    </location>
</feature>
<dbReference type="Pfam" id="PF02687">
    <property type="entry name" value="FtsX"/>
    <property type="match status" value="1"/>
</dbReference>
<evidence type="ECO:0000256" key="3">
    <source>
        <dbReference type="ARBA" id="ARBA00022448"/>
    </source>
</evidence>
<feature type="transmembrane region" description="Helical" evidence="8">
    <location>
        <begin position="314"/>
        <end position="345"/>
    </location>
</feature>
<keyword evidence="7 8" id="KW-0472">Membrane</keyword>
<comment type="caution">
    <text evidence="11">The sequence shown here is derived from an EMBL/GenBank/DDBJ whole genome shotgun (WGS) entry which is preliminary data.</text>
</comment>
<dbReference type="GO" id="GO:0042953">
    <property type="term" value="P:lipoprotein transport"/>
    <property type="evidence" value="ECO:0007669"/>
    <property type="project" value="InterPro"/>
</dbReference>
<organism evidence="11 12">
    <name type="scientific">Kluyvera georgiana ATCC 51603</name>
    <dbReference type="NCBI Taxonomy" id="1354264"/>
    <lineage>
        <taxon>Bacteria</taxon>
        <taxon>Pseudomonadati</taxon>
        <taxon>Pseudomonadota</taxon>
        <taxon>Gammaproteobacteria</taxon>
        <taxon>Enterobacterales</taxon>
        <taxon>Enterobacteriaceae</taxon>
        <taxon>Kluyvera</taxon>
    </lineage>
</organism>
<evidence type="ECO:0000256" key="7">
    <source>
        <dbReference type="ARBA" id="ARBA00023136"/>
    </source>
</evidence>
<dbReference type="NCBIfam" id="NF008357">
    <property type="entry name" value="PRK11146.1"/>
    <property type="match status" value="1"/>
</dbReference>
<feature type="transmembrane region" description="Helical" evidence="8">
    <location>
        <begin position="380"/>
        <end position="399"/>
    </location>
</feature>
<dbReference type="InterPro" id="IPR011925">
    <property type="entry name" value="LolCE_TM"/>
</dbReference>
<comment type="subcellular location">
    <subcellularLocation>
        <location evidence="1">Cell membrane</location>
        <topology evidence="1">Multi-pass membrane protein</topology>
    </subcellularLocation>
</comment>
<dbReference type="InterPro" id="IPR051447">
    <property type="entry name" value="Lipoprotein-release_system"/>
</dbReference>
<evidence type="ECO:0000313" key="11">
    <source>
        <dbReference type="EMBL" id="OAT45230.1"/>
    </source>
</evidence>
<evidence type="ECO:0000256" key="1">
    <source>
        <dbReference type="ARBA" id="ARBA00004651"/>
    </source>
</evidence>
<dbReference type="Pfam" id="PF12704">
    <property type="entry name" value="MacB_PCD"/>
    <property type="match status" value="1"/>
</dbReference>
<dbReference type="GO" id="GO:0098797">
    <property type="term" value="C:plasma membrane protein complex"/>
    <property type="evidence" value="ECO:0007669"/>
    <property type="project" value="TreeGrafter"/>
</dbReference>
<keyword evidence="5 8" id="KW-0812">Transmembrane</keyword>
<evidence type="ECO:0000259" key="9">
    <source>
        <dbReference type="Pfam" id="PF02687"/>
    </source>
</evidence>
<dbReference type="PANTHER" id="PTHR30489">
    <property type="entry name" value="LIPOPROTEIN-RELEASING SYSTEM TRANSMEMBRANE PROTEIN LOLE"/>
    <property type="match status" value="1"/>
</dbReference>
<proteinExistence type="inferred from homology"/>
<sequence>MAPSLSLLIGLRFSRGRRRSGMVSLISVISTVGIALGVAVLIVGLSAMNGFERELNNRILAVVPHGEIEAVNPPWNHWQNVLPKVEAVKGIEAAAPYINFTGLVESGSNLRAIQVKGVDPQQESKLSALPRFVQADAWANFKAGAQQIILGKGVADALKVKAGDWVSIMIPNSNPEHKLLQPKRVRLHVIGILQLSGQLDHSFAMIPMQDAQQYLDMRESISGIAIKVNDVFNANKLVRDAGEVTNNYVYIKSWIGTYGYMYRDIQMIRAIMYLAMVLVIGVACFNIVSTLVMAVKDKSSDIAVLRTLGAKDGLIRAIFVWYGLLAGLLGSLCGVVIGVLASLYLTGIIKVIEKIIGHQFLSGDIYFIDFLPSELHWLDVVYVLVTALLLSLLASWYPARRASRIDPARVLSGQ</sequence>
<dbReference type="NCBIfam" id="TIGR02213">
    <property type="entry name" value="lolE_release"/>
    <property type="match status" value="1"/>
</dbReference>
<keyword evidence="6 8" id="KW-1133">Transmembrane helix</keyword>
<dbReference type="InterPro" id="IPR011926">
    <property type="entry name" value="LolE_gammaproteobact"/>
</dbReference>
<evidence type="ECO:0000313" key="12">
    <source>
        <dbReference type="Proteomes" id="UP000078386"/>
    </source>
</evidence>
<keyword evidence="12" id="KW-1185">Reference proteome</keyword>
<gene>
    <name evidence="11" type="ORF">M989_04527</name>
</gene>
<dbReference type="NCBIfam" id="TIGR02212">
    <property type="entry name" value="lolCE"/>
    <property type="match status" value="1"/>
</dbReference>
<evidence type="ECO:0000259" key="10">
    <source>
        <dbReference type="Pfam" id="PF12704"/>
    </source>
</evidence>
<feature type="domain" description="MacB-like periplasmic core" evidence="10">
    <location>
        <begin position="27"/>
        <end position="239"/>
    </location>
</feature>
<reference evidence="11 12" key="1">
    <citation type="submission" date="2016-04" db="EMBL/GenBank/DDBJ databases">
        <title>ATOL: Assembling a taxonomically balanced genome-scale reconstruction of the evolutionary history of the Enterobacteriaceae.</title>
        <authorList>
            <person name="Plunkett G.III."/>
            <person name="Neeno-Eckwall E.C."/>
            <person name="Glasner J.D."/>
            <person name="Perna N.T."/>
        </authorList>
    </citation>
    <scope>NUCLEOTIDE SEQUENCE [LARGE SCALE GENOMIC DNA]</scope>
    <source>
        <strain evidence="11 12">ATCC 51603</strain>
    </source>
</reference>
<accession>A0A1B7JBA5</accession>
<keyword evidence="3" id="KW-0813">Transport</keyword>
<dbReference type="RefSeq" id="WP_064549184.1">
    <property type="nucleotide sequence ID" value="NZ_LXEU01000096.1"/>
</dbReference>
<dbReference type="Proteomes" id="UP000078386">
    <property type="component" value="Unassembled WGS sequence"/>
</dbReference>
<evidence type="ECO:0000256" key="4">
    <source>
        <dbReference type="ARBA" id="ARBA00022475"/>
    </source>
</evidence>
<keyword evidence="4" id="KW-1003">Cell membrane</keyword>
<evidence type="ECO:0000256" key="6">
    <source>
        <dbReference type="ARBA" id="ARBA00022989"/>
    </source>
</evidence>
<comment type="similarity">
    <text evidence="2">Belongs to the ABC-4 integral membrane protein family. LolC/E subfamily.</text>
</comment>
<feature type="domain" description="ABC3 transporter permease C-terminal" evidence="9">
    <location>
        <begin position="274"/>
        <end position="407"/>
    </location>
</feature>
<dbReference type="InterPro" id="IPR003838">
    <property type="entry name" value="ABC3_permease_C"/>
</dbReference>
<dbReference type="AlphaFoldDB" id="A0A1B7JBA5"/>
<feature type="transmembrane region" description="Helical" evidence="8">
    <location>
        <begin position="270"/>
        <end position="293"/>
    </location>
</feature>
<dbReference type="EMBL" id="LXEU01000096">
    <property type="protein sequence ID" value="OAT45230.1"/>
    <property type="molecule type" value="Genomic_DNA"/>
</dbReference>
<evidence type="ECO:0000256" key="5">
    <source>
        <dbReference type="ARBA" id="ARBA00022692"/>
    </source>
</evidence>
<protein>
    <submittedName>
        <fullName evidence="11">Lipoprotein releasing system transmembrane protein</fullName>
    </submittedName>
</protein>
<dbReference type="InterPro" id="IPR025857">
    <property type="entry name" value="MacB_PCD"/>
</dbReference>
<dbReference type="PATRIC" id="fig|1354264.4.peg.4693"/>